<dbReference type="EMBL" id="KZ819289">
    <property type="protein sequence ID" value="PWN99144.1"/>
    <property type="molecule type" value="Genomic_DNA"/>
</dbReference>
<dbReference type="GO" id="GO:0006511">
    <property type="term" value="P:ubiquitin-dependent protein catabolic process"/>
    <property type="evidence" value="ECO:0007669"/>
    <property type="project" value="TreeGrafter"/>
</dbReference>
<dbReference type="AlphaFoldDB" id="A0A316ZDN2"/>
<feature type="region of interest" description="Disordered" evidence="1">
    <location>
        <begin position="577"/>
        <end position="599"/>
    </location>
</feature>
<dbReference type="PANTHER" id="PTHR22696">
    <property type="entry name" value="E3 UBIQUITIN-PROTEIN LIGASE RNF26"/>
    <property type="match status" value="1"/>
</dbReference>
<accession>A0A316ZDN2</accession>
<evidence type="ECO:0000313" key="4">
    <source>
        <dbReference type="Proteomes" id="UP000245946"/>
    </source>
</evidence>
<dbReference type="PANTHER" id="PTHR22696:SF1">
    <property type="entry name" value="E3 UBIQUITIN-PROTEIN LIGASE RNF26"/>
    <property type="match status" value="1"/>
</dbReference>
<feature type="region of interest" description="Disordered" evidence="1">
    <location>
        <begin position="1"/>
        <end position="30"/>
    </location>
</feature>
<dbReference type="Proteomes" id="UP000245946">
    <property type="component" value="Unassembled WGS sequence"/>
</dbReference>
<keyword evidence="2" id="KW-1133">Transmembrane helix</keyword>
<feature type="transmembrane region" description="Helical" evidence="2">
    <location>
        <begin position="122"/>
        <end position="143"/>
    </location>
</feature>
<organism evidence="3 4">
    <name type="scientific">Tilletiopsis washingtonensis</name>
    <dbReference type="NCBI Taxonomy" id="58919"/>
    <lineage>
        <taxon>Eukaryota</taxon>
        <taxon>Fungi</taxon>
        <taxon>Dikarya</taxon>
        <taxon>Basidiomycota</taxon>
        <taxon>Ustilaginomycotina</taxon>
        <taxon>Exobasidiomycetes</taxon>
        <taxon>Entylomatales</taxon>
        <taxon>Entylomatales incertae sedis</taxon>
        <taxon>Tilletiopsis</taxon>
    </lineage>
</organism>
<feature type="compositionally biased region" description="Acidic residues" evidence="1">
    <location>
        <begin position="543"/>
        <end position="553"/>
    </location>
</feature>
<name>A0A316ZDN2_9BASI</name>
<keyword evidence="2" id="KW-0812">Transmembrane</keyword>
<dbReference type="STRING" id="58919.A0A316ZDN2"/>
<evidence type="ECO:0000256" key="2">
    <source>
        <dbReference type="SAM" id="Phobius"/>
    </source>
</evidence>
<feature type="transmembrane region" description="Helical" evidence="2">
    <location>
        <begin position="249"/>
        <end position="271"/>
    </location>
</feature>
<feature type="transmembrane region" description="Helical" evidence="2">
    <location>
        <begin position="79"/>
        <end position="102"/>
    </location>
</feature>
<dbReference type="InterPro" id="IPR013083">
    <property type="entry name" value="Znf_RING/FYVE/PHD"/>
</dbReference>
<dbReference type="GO" id="GO:0061630">
    <property type="term" value="F:ubiquitin protein ligase activity"/>
    <property type="evidence" value="ECO:0007669"/>
    <property type="project" value="TreeGrafter"/>
</dbReference>
<evidence type="ECO:0000256" key="1">
    <source>
        <dbReference type="SAM" id="MobiDB-lite"/>
    </source>
</evidence>
<proteinExistence type="predicted"/>
<keyword evidence="2" id="KW-0472">Membrane</keyword>
<dbReference type="Gene3D" id="3.30.40.10">
    <property type="entry name" value="Zinc/RING finger domain, C3HC4 (zinc finger)"/>
    <property type="match status" value="1"/>
</dbReference>
<feature type="transmembrane region" description="Helical" evidence="2">
    <location>
        <begin position="37"/>
        <end position="58"/>
    </location>
</feature>
<feature type="transmembrane region" description="Helical" evidence="2">
    <location>
        <begin position="218"/>
        <end position="237"/>
    </location>
</feature>
<dbReference type="GO" id="GO:0016567">
    <property type="term" value="P:protein ubiquitination"/>
    <property type="evidence" value="ECO:0007669"/>
    <property type="project" value="TreeGrafter"/>
</dbReference>
<feature type="transmembrane region" description="Helical" evidence="2">
    <location>
        <begin position="164"/>
        <end position="183"/>
    </location>
</feature>
<feature type="region of interest" description="Disordered" evidence="1">
    <location>
        <begin position="527"/>
        <end position="563"/>
    </location>
</feature>
<reference evidence="3 4" key="1">
    <citation type="journal article" date="2018" name="Mol. Biol. Evol.">
        <title>Broad Genomic Sampling Reveals a Smut Pathogenic Ancestry of the Fungal Clade Ustilaginomycotina.</title>
        <authorList>
            <person name="Kijpornyongpan T."/>
            <person name="Mondo S.J."/>
            <person name="Barry K."/>
            <person name="Sandor L."/>
            <person name="Lee J."/>
            <person name="Lipzen A."/>
            <person name="Pangilinan J."/>
            <person name="LaButti K."/>
            <person name="Hainaut M."/>
            <person name="Henrissat B."/>
            <person name="Grigoriev I.V."/>
            <person name="Spatafora J.W."/>
            <person name="Aime M.C."/>
        </authorList>
    </citation>
    <scope>NUCLEOTIDE SEQUENCE [LARGE SCALE GENOMIC DNA]</scope>
    <source>
        <strain evidence="3 4">MCA 4186</strain>
    </source>
</reference>
<sequence length="756" mass="81818">MSFLAREPPRPPIPTRPPEAPPLLAAGRGAGGEPPSLGSLAFFSSHYAVVLLVLAVLLNRIQHLCRPRQARPLSPLVKLAFRLPSLALLSHTLLSLAHQTAAQWQWARAAHLAPPRLSIDELLWRIFMASCISVLFSTLIAALEGVRPGERADGRAPGMHGAQYNNPFGIVCYAMLCHLYSVGGLTPDKHAWLSFLLDMGELYCLELFSLRRAPVPRLPVSTFFGLAATAHYALAHFSGRSLPFVQSRALDIGLILIVLLTIFLHGLTMLVTEGSIDTSRLVFTRANLPAMGDDYSTALFKLGTACLESTRLSGLSNELGGVPTPLGTWLELSASGGATVHSARALTAAGDTKLSAYAPGGLQREVRTVRMGHDTRPRTALSILASGIYLSELARFTETGLRIMLNLLRMLVDALPLPALRVPLPARMRGWPRRVRLLWHGTNGEARRAIRAQEKAAAKTTQQLIERVGGSLDALQGLERERVERDWERLGGEVSRYAAKGDRTGVARCLDRARTLSRHVAELLEEQQAQEASDGEWRASAAEESETESESGAEDVPAERGRRVVRGGSLAGLQLALGAKGEDRSRWPAAPGPADEDEETDAATLLQLARLDFDDDEDDGSWAADGISSRVPFAQVLMAHLSRPSSSGPLTRARLAQLVPGTSLPVVLAQRRSSGTAAVAPPRSSSEERERRRTCVICLAEERSIICWPCRCLALCDACRDAMASRPQRGDAAGEGAHACPTCRAPVAAYSRVFYP</sequence>
<feature type="compositionally biased region" description="Pro residues" evidence="1">
    <location>
        <begin position="10"/>
        <end position="21"/>
    </location>
</feature>
<dbReference type="GeneID" id="37271581"/>
<protein>
    <recommendedName>
        <fullName evidence="5">RING-type domain-containing protein</fullName>
    </recommendedName>
</protein>
<keyword evidence="4" id="KW-1185">Reference proteome</keyword>
<dbReference type="Pfam" id="PF13920">
    <property type="entry name" value="zf-C3HC4_3"/>
    <property type="match status" value="1"/>
</dbReference>
<dbReference type="OrthoDB" id="498543at2759"/>
<evidence type="ECO:0000313" key="3">
    <source>
        <dbReference type="EMBL" id="PWN99144.1"/>
    </source>
</evidence>
<gene>
    <name evidence="3" type="ORF">FA09DRAFT_337862</name>
</gene>
<evidence type="ECO:0008006" key="5">
    <source>
        <dbReference type="Google" id="ProtNLM"/>
    </source>
</evidence>
<dbReference type="RefSeq" id="XP_025599423.1">
    <property type="nucleotide sequence ID" value="XM_025744037.1"/>
</dbReference>